<feature type="region of interest" description="Disordered" evidence="1">
    <location>
        <begin position="47"/>
        <end position="88"/>
    </location>
</feature>
<dbReference type="EMBL" id="CAXKWB010006164">
    <property type="protein sequence ID" value="CAL4081776.1"/>
    <property type="molecule type" value="Genomic_DNA"/>
</dbReference>
<keyword evidence="4" id="KW-1185">Reference proteome</keyword>
<comment type="caution">
    <text evidence="3">The sequence shown here is derived from an EMBL/GenBank/DDBJ whole genome shotgun (WGS) entry which is preliminary data.</text>
</comment>
<accession>A0AAV2QGQ2</accession>
<evidence type="ECO:0000313" key="4">
    <source>
        <dbReference type="Proteomes" id="UP001497623"/>
    </source>
</evidence>
<evidence type="ECO:0000313" key="3">
    <source>
        <dbReference type="EMBL" id="CAL4081776.1"/>
    </source>
</evidence>
<feature type="non-terminal residue" evidence="3">
    <location>
        <position position="1"/>
    </location>
</feature>
<keyword evidence="2" id="KW-0472">Membrane</keyword>
<evidence type="ECO:0000256" key="2">
    <source>
        <dbReference type="SAM" id="Phobius"/>
    </source>
</evidence>
<organism evidence="3 4">
    <name type="scientific">Meganyctiphanes norvegica</name>
    <name type="common">Northern krill</name>
    <name type="synonym">Thysanopoda norvegica</name>
    <dbReference type="NCBI Taxonomy" id="48144"/>
    <lineage>
        <taxon>Eukaryota</taxon>
        <taxon>Metazoa</taxon>
        <taxon>Ecdysozoa</taxon>
        <taxon>Arthropoda</taxon>
        <taxon>Crustacea</taxon>
        <taxon>Multicrustacea</taxon>
        <taxon>Malacostraca</taxon>
        <taxon>Eumalacostraca</taxon>
        <taxon>Eucarida</taxon>
        <taxon>Euphausiacea</taxon>
        <taxon>Euphausiidae</taxon>
        <taxon>Meganyctiphanes</taxon>
    </lineage>
</organism>
<name>A0AAV2QGQ2_MEGNR</name>
<dbReference type="AlphaFoldDB" id="A0AAV2QGQ2"/>
<protein>
    <submittedName>
        <fullName evidence="3">Uncharacterized protein</fullName>
    </submittedName>
</protein>
<dbReference type="Proteomes" id="UP001497623">
    <property type="component" value="Unassembled WGS sequence"/>
</dbReference>
<keyword evidence="2" id="KW-0812">Transmembrane</keyword>
<keyword evidence="2" id="KW-1133">Transmembrane helix</keyword>
<gene>
    <name evidence="3" type="ORF">MNOR_LOCUS11628</name>
</gene>
<proteinExistence type="predicted"/>
<feature type="region of interest" description="Disordered" evidence="1">
    <location>
        <begin position="177"/>
        <end position="217"/>
    </location>
</feature>
<feature type="transmembrane region" description="Helical" evidence="2">
    <location>
        <begin position="123"/>
        <end position="144"/>
    </location>
</feature>
<feature type="compositionally biased region" description="Low complexity" evidence="1">
    <location>
        <begin position="185"/>
        <end position="199"/>
    </location>
</feature>
<sequence>HQISYKYSLNADYQYKTSNILPINNSLGTGNELQLSFTCEAQYNQIHTQPTTPPLPTNQSAREPLLPTKEPTAPQPLPQPQSPSTTIDNEKITDHVPIIGAVTLVLLPSTTTYTDRITDHVPIIAAVTFVFTLMVIILAVILVIRCKRRNHNPVVIQPTDHLPRLSRHVSENSLYESYDNHHTDSTNTRTTTNVTNSTNQRRGSAHDSENSLYMRFN</sequence>
<evidence type="ECO:0000256" key="1">
    <source>
        <dbReference type="SAM" id="MobiDB-lite"/>
    </source>
</evidence>
<reference evidence="3 4" key="1">
    <citation type="submission" date="2024-05" db="EMBL/GenBank/DDBJ databases">
        <authorList>
            <person name="Wallberg A."/>
        </authorList>
    </citation>
    <scope>NUCLEOTIDE SEQUENCE [LARGE SCALE GENOMIC DNA]</scope>
</reference>